<name>A0A078L2A4_9GAMM</name>
<dbReference type="STRING" id="1034943.BN59_03670"/>
<proteinExistence type="predicted"/>
<dbReference type="PANTHER" id="PTHR46994:SF1">
    <property type="entry name" value="5'-METHYLTHIOADENOSINE NUCLEOSIDASE"/>
    <property type="match status" value="1"/>
</dbReference>
<evidence type="ECO:0000313" key="3">
    <source>
        <dbReference type="EMBL" id="CDZ79352.1"/>
    </source>
</evidence>
<dbReference type="InterPro" id="IPR044580">
    <property type="entry name" value="MTAN"/>
</dbReference>
<keyword evidence="1" id="KW-0812">Transmembrane</keyword>
<dbReference type="Gene3D" id="3.40.50.1580">
    <property type="entry name" value="Nucleoside phosphorylase domain"/>
    <property type="match status" value="1"/>
</dbReference>
<feature type="transmembrane region" description="Helical" evidence="1">
    <location>
        <begin position="12"/>
        <end position="31"/>
    </location>
</feature>
<dbReference type="Pfam" id="PF01048">
    <property type="entry name" value="PNP_UDP_1"/>
    <property type="match status" value="1"/>
</dbReference>
<evidence type="ECO:0000313" key="4">
    <source>
        <dbReference type="Proteomes" id="UP000044071"/>
    </source>
</evidence>
<dbReference type="AlphaFoldDB" id="A0A078L2A4"/>
<evidence type="ECO:0000256" key="1">
    <source>
        <dbReference type="SAM" id="Phobius"/>
    </source>
</evidence>
<dbReference type="SUPFAM" id="SSF53167">
    <property type="entry name" value="Purine and uridine phosphorylases"/>
    <property type="match status" value="1"/>
</dbReference>
<dbReference type="InterPro" id="IPR000845">
    <property type="entry name" value="Nucleoside_phosphorylase_d"/>
</dbReference>
<keyword evidence="1" id="KW-1133">Transmembrane helix</keyword>
<feature type="domain" description="Nucleoside phosphorylase" evidence="2">
    <location>
        <begin position="51"/>
        <end position="278"/>
    </location>
</feature>
<dbReference type="InterPro" id="IPR035994">
    <property type="entry name" value="Nucleoside_phosphorylase_sf"/>
</dbReference>
<dbReference type="GO" id="GO:0008930">
    <property type="term" value="F:methylthioadenosine nucleosidase activity"/>
    <property type="evidence" value="ECO:0007669"/>
    <property type="project" value="InterPro"/>
</dbReference>
<dbReference type="eggNOG" id="COG0775">
    <property type="taxonomic scope" value="Bacteria"/>
</dbReference>
<dbReference type="GO" id="GO:0019509">
    <property type="term" value="P:L-methionine salvage from methylthioadenosine"/>
    <property type="evidence" value="ECO:0007669"/>
    <property type="project" value="InterPro"/>
</dbReference>
<evidence type="ECO:0000259" key="2">
    <source>
        <dbReference type="Pfam" id="PF01048"/>
    </source>
</evidence>
<dbReference type="PANTHER" id="PTHR46994">
    <property type="entry name" value="5'-METHYLTHIOADENOSINE/S-ADENOSYLHOMOCYSTEINE NUCLEOSIDASE 1"/>
    <property type="match status" value="1"/>
</dbReference>
<sequence length="296" mass="33168">MKFNIPISKKNINSLINIVFILILLFFLLLLSPDNYANEINTNIDDKKIQKILIVVALDKEAKPIIAKLNLHKSQHHFDKMPMQGYVGKYANFDIFLITNGTDPLYNVQNIGTQPATLSTYLGISYFHPDLVINIGTAGGIAESGAQIGDIYISRKIYFIDRRMPNSGYSQYGFGGYISSDTHLIGNEINLKKGIICSGDSFDKNDTDYQIILKNRCAARDMEAAAVAWVSMLTTTPMFAIKGITHIVGSKNAKEQFDKRILSVSKLLSKNLQEFLDKLSNNNLWDNNRSLIRHAG</sequence>
<dbReference type="Proteomes" id="UP000044071">
    <property type="component" value="Unassembled WGS sequence"/>
</dbReference>
<keyword evidence="1" id="KW-0472">Membrane</keyword>
<organism evidence="3 4">
    <name type="scientific">Legionella massiliensis</name>
    <dbReference type="NCBI Taxonomy" id="1034943"/>
    <lineage>
        <taxon>Bacteria</taxon>
        <taxon>Pseudomonadati</taxon>
        <taxon>Pseudomonadota</taxon>
        <taxon>Gammaproteobacteria</taxon>
        <taxon>Legionellales</taxon>
        <taxon>Legionellaceae</taxon>
        <taxon>Legionella</taxon>
    </lineage>
</organism>
<keyword evidence="4" id="KW-1185">Reference proteome</keyword>
<reference evidence="3" key="1">
    <citation type="submission" date="2014-06" db="EMBL/GenBank/DDBJ databases">
        <authorList>
            <person name="Urmite Genomes Urmite Genomes"/>
        </authorList>
    </citation>
    <scope>NUCLEOTIDE SEQUENCE [LARGE SCALE GENOMIC DNA]</scope>
</reference>
<dbReference type="RefSeq" id="WP_044012629.1">
    <property type="nucleotide sequence ID" value="NZ_CCVW01000005.1"/>
</dbReference>
<accession>A0A078L2A4</accession>
<dbReference type="CDD" id="cd09008">
    <property type="entry name" value="MTAN"/>
    <property type="match status" value="1"/>
</dbReference>
<gene>
    <name evidence="3" type="primary">mtnN</name>
    <name evidence="3" type="ORF">BN59_03670</name>
</gene>
<dbReference type="GO" id="GO:0009116">
    <property type="term" value="P:nucleoside metabolic process"/>
    <property type="evidence" value="ECO:0007669"/>
    <property type="project" value="InterPro"/>
</dbReference>
<protein>
    <submittedName>
        <fullName evidence="3">5'-methylthioadenosine/S-adenosylhomocysteine nucleosidase</fullName>
    </submittedName>
</protein>
<dbReference type="EMBL" id="CCSB01000005">
    <property type="protein sequence ID" value="CDZ79352.1"/>
    <property type="molecule type" value="Genomic_DNA"/>
</dbReference>
<dbReference type="OrthoDB" id="997641at2"/>